<sequence length="301" mass="33115">MTELMTGATWTVSPRPQSQATCGWQGGRFETAARRYTRAVEGNIRSDCHLIMATTKGGAIRHEFRTDSGLRYSGRDRAGTVSFLPAGCERRLSLEHVAWEWGAIAVHPGSVAADIMSIAPFIEPSEPFLYGLITQMKNLLSIDGALDATYCSVMTMALAEYLLRRSGRPVGAKGIRQLSPRQLRMTMDRIDHMLPQPIQIADLATPLGISEGHFYRAFRGAAGRTPVQAISERRVERAASLLAQTDCSVNRIALEVGLMSPSHLARLFRAVLGTTPSEYRREFRAVAVPARNDQDEAIRSG</sequence>
<evidence type="ECO:0000256" key="3">
    <source>
        <dbReference type="ARBA" id="ARBA00023163"/>
    </source>
</evidence>
<dbReference type="PROSITE" id="PS01124">
    <property type="entry name" value="HTH_ARAC_FAMILY_2"/>
    <property type="match status" value="1"/>
</dbReference>
<evidence type="ECO:0000259" key="4">
    <source>
        <dbReference type="PROSITE" id="PS01124"/>
    </source>
</evidence>
<accession>A0ABM9DLH3</accession>
<keyword evidence="1" id="KW-0805">Transcription regulation</keyword>
<keyword evidence="2" id="KW-0238">DNA-binding</keyword>
<dbReference type="EMBL" id="CAKXZS010000009">
    <property type="protein sequence ID" value="CAH2396727.1"/>
    <property type="molecule type" value="Genomic_DNA"/>
</dbReference>
<dbReference type="Gene3D" id="1.10.10.60">
    <property type="entry name" value="Homeodomain-like"/>
    <property type="match status" value="1"/>
</dbReference>
<proteinExistence type="predicted"/>
<dbReference type="Proteomes" id="UP001152604">
    <property type="component" value="Unassembled WGS sequence"/>
</dbReference>
<organism evidence="5 6">
    <name type="scientific">Mesorhizobium ventifaucium</name>
    <dbReference type="NCBI Taxonomy" id="666020"/>
    <lineage>
        <taxon>Bacteria</taxon>
        <taxon>Pseudomonadati</taxon>
        <taxon>Pseudomonadota</taxon>
        <taxon>Alphaproteobacteria</taxon>
        <taxon>Hyphomicrobiales</taxon>
        <taxon>Phyllobacteriaceae</taxon>
        <taxon>Mesorhizobium</taxon>
    </lineage>
</organism>
<name>A0ABM9DLH3_9HYPH</name>
<protein>
    <submittedName>
        <fullName evidence="5">HTH araC/xylS-type domain-containing protein</fullName>
    </submittedName>
</protein>
<dbReference type="InterPro" id="IPR050204">
    <property type="entry name" value="AraC_XylS_family_regulators"/>
</dbReference>
<evidence type="ECO:0000313" key="6">
    <source>
        <dbReference type="Proteomes" id="UP001152604"/>
    </source>
</evidence>
<evidence type="ECO:0000256" key="2">
    <source>
        <dbReference type="ARBA" id="ARBA00023125"/>
    </source>
</evidence>
<evidence type="ECO:0000313" key="5">
    <source>
        <dbReference type="EMBL" id="CAH2396727.1"/>
    </source>
</evidence>
<gene>
    <name evidence="5" type="ORF">MES4922_170121</name>
</gene>
<keyword evidence="3" id="KW-0804">Transcription</keyword>
<dbReference type="Pfam" id="PF12833">
    <property type="entry name" value="HTH_18"/>
    <property type="match status" value="1"/>
</dbReference>
<dbReference type="PROSITE" id="PS00041">
    <property type="entry name" value="HTH_ARAC_FAMILY_1"/>
    <property type="match status" value="1"/>
</dbReference>
<feature type="domain" description="HTH araC/xylS-type" evidence="4">
    <location>
        <begin position="184"/>
        <end position="282"/>
    </location>
</feature>
<evidence type="ECO:0000256" key="1">
    <source>
        <dbReference type="ARBA" id="ARBA00023015"/>
    </source>
</evidence>
<dbReference type="InterPro" id="IPR018060">
    <property type="entry name" value="HTH_AraC"/>
</dbReference>
<comment type="caution">
    <text evidence="5">The sequence shown here is derived from an EMBL/GenBank/DDBJ whole genome shotgun (WGS) entry which is preliminary data.</text>
</comment>
<dbReference type="PANTHER" id="PTHR46796:SF6">
    <property type="entry name" value="ARAC SUBFAMILY"/>
    <property type="match status" value="1"/>
</dbReference>
<dbReference type="SMART" id="SM00342">
    <property type="entry name" value="HTH_ARAC"/>
    <property type="match status" value="1"/>
</dbReference>
<keyword evidence="6" id="KW-1185">Reference proteome</keyword>
<dbReference type="PANTHER" id="PTHR46796">
    <property type="entry name" value="HTH-TYPE TRANSCRIPTIONAL ACTIVATOR RHAS-RELATED"/>
    <property type="match status" value="1"/>
</dbReference>
<dbReference type="InterPro" id="IPR018062">
    <property type="entry name" value="HTH_AraC-typ_CS"/>
</dbReference>
<dbReference type="InterPro" id="IPR009057">
    <property type="entry name" value="Homeodomain-like_sf"/>
</dbReference>
<reference evidence="5" key="1">
    <citation type="submission" date="2022-03" db="EMBL/GenBank/DDBJ databases">
        <authorList>
            <person name="Brunel B."/>
        </authorList>
    </citation>
    <scope>NUCLEOTIDE SEQUENCE</scope>
    <source>
        <strain evidence="5">STM4922sample</strain>
    </source>
</reference>
<dbReference type="SUPFAM" id="SSF46689">
    <property type="entry name" value="Homeodomain-like"/>
    <property type="match status" value="2"/>
</dbReference>